<dbReference type="GO" id="GO:0046677">
    <property type="term" value="P:response to antibiotic"/>
    <property type="evidence" value="ECO:0007669"/>
    <property type="project" value="InterPro"/>
</dbReference>
<sequence>MNSISRRSVLTGGLAITALTVAHPLSADARPAPDVVGYLLETERRHQARIGLYALDLKTHKTIAHRNHERFAMCSSVKTYVAARVLQKAERGELALTDSVVVHGADIVSNSPVTETWVGRSIPVADLCAAALQKSDNAATNYLLKAVGSPPAITEFARSIGDNETRLDRWETELNSAIPGDVRDTSTPQALGDGNRALLEGTALTLESRRQLIEWMVANTTSSLRPGMPPEWILADKTGGGGYGSTNDVGLGFGPGGQQVVLSVMMRSATDNPNADGFRPVMAEIAAVVMSALAG</sequence>
<dbReference type="InterPro" id="IPR000871">
    <property type="entry name" value="Beta-lactam_class-A"/>
</dbReference>
<dbReference type="InterPro" id="IPR045155">
    <property type="entry name" value="Beta-lactam_cat"/>
</dbReference>
<keyword evidence="5" id="KW-1185">Reference proteome</keyword>
<comment type="caution">
    <text evidence="4">The sequence shown here is derived from an EMBL/GenBank/DDBJ whole genome shotgun (WGS) entry which is preliminary data.</text>
</comment>
<dbReference type="GO" id="GO:0030655">
    <property type="term" value="P:beta-lactam antibiotic catabolic process"/>
    <property type="evidence" value="ECO:0007669"/>
    <property type="project" value="InterPro"/>
</dbReference>
<proteinExistence type="predicted"/>
<dbReference type="RefSeq" id="WP_193489806.1">
    <property type="nucleotide sequence ID" value="NZ_BAAAMC010000057.1"/>
</dbReference>
<dbReference type="NCBIfam" id="NF033103">
    <property type="entry name" value="bla_class_A"/>
    <property type="match status" value="1"/>
</dbReference>
<dbReference type="Proteomes" id="UP000465241">
    <property type="component" value="Unassembled WGS sequence"/>
</dbReference>
<dbReference type="PRINTS" id="PR00118">
    <property type="entry name" value="BLACTAMASEA"/>
</dbReference>
<dbReference type="InterPro" id="IPR006311">
    <property type="entry name" value="TAT_signal"/>
</dbReference>
<dbReference type="Pfam" id="PF13354">
    <property type="entry name" value="Beta-lactamase2"/>
    <property type="match status" value="1"/>
</dbReference>
<dbReference type="SUPFAM" id="SSF56601">
    <property type="entry name" value="beta-lactamase/transpeptidase-like"/>
    <property type="match status" value="1"/>
</dbReference>
<dbReference type="PROSITE" id="PS51318">
    <property type="entry name" value="TAT"/>
    <property type="match status" value="1"/>
</dbReference>
<gene>
    <name evidence="4" type="ORF">MMUR_33600</name>
</gene>
<evidence type="ECO:0000256" key="1">
    <source>
        <dbReference type="ARBA" id="ARBA00018879"/>
    </source>
</evidence>
<feature type="domain" description="Beta-lactamase class A catalytic" evidence="3">
    <location>
        <begin position="51"/>
        <end position="266"/>
    </location>
</feature>
<dbReference type="EMBL" id="BLKT01000003">
    <property type="protein sequence ID" value="GFG59224.1"/>
    <property type="molecule type" value="Genomic_DNA"/>
</dbReference>
<dbReference type="GO" id="GO:0008800">
    <property type="term" value="F:beta-lactamase activity"/>
    <property type="evidence" value="ECO:0007669"/>
    <property type="project" value="InterPro"/>
</dbReference>
<evidence type="ECO:0000313" key="5">
    <source>
        <dbReference type="Proteomes" id="UP000465241"/>
    </source>
</evidence>
<evidence type="ECO:0000256" key="2">
    <source>
        <dbReference type="ARBA" id="ARBA00030171"/>
    </source>
</evidence>
<reference evidence="4 5" key="1">
    <citation type="journal article" date="2019" name="Emerg. Microbes Infect.">
        <title>Comprehensive subspecies identification of 175 nontuberculous mycobacteria species based on 7547 genomic profiles.</title>
        <authorList>
            <person name="Matsumoto Y."/>
            <person name="Kinjo T."/>
            <person name="Motooka D."/>
            <person name="Nabeya D."/>
            <person name="Jung N."/>
            <person name="Uechi K."/>
            <person name="Horii T."/>
            <person name="Iida T."/>
            <person name="Fujita J."/>
            <person name="Nakamura S."/>
        </authorList>
    </citation>
    <scope>NUCLEOTIDE SEQUENCE [LARGE SCALE GENOMIC DNA]</scope>
    <source>
        <strain evidence="4 5">JCM 13392</strain>
    </source>
</reference>
<dbReference type="InterPro" id="IPR012338">
    <property type="entry name" value="Beta-lactam/transpept-like"/>
</dbReference>
<dbReference type="Gene3D" id="3.40.710.10">
    <property type="entry name" value="DD-peptidase/beta-lactamase superfamily"/>
    <property type="match status" value="1"/>
</dbReference>
<organism evidence="4 5">
    <name type="scientific">Mycolicibacterium murale</name>
    <dbReference type="NCBI Taxonomy" id="182220"/>
    <lineage>
        <taxon>Bacteria</taxon>
        <taxon>Bacillati</taxon>
        <taxon>Actinomycetota</taxon>
        <taxon>Actinomycetes</taxon>
        <taxon>Mycobacteriales</taxon>
        <taxon>Mycobacteriaceae</taxon>
        <taxon>Mycolicibacterium</taxon>
    </lineage>
</organism>
<name>A0A7I9WNC7_9MYCO</name>
<evidence type="ECO:0000313" key="4">
    <source>
        <dbReference type="EMBL" id="GFG59224.1"/>
    </source>
</evidence>
<accession>A0A7I9WNC7</accession>
<dbReference type="PANTHER" id="PTHR35333">
    <property type="entry name" value="BETA-LACTAMASE"/>
    <property type="match status" value="1"/>
</dbReference>
<dbReference type="AlphaFoldDB" id="A0A7I9WNC7"/>
<evidence type="ECO:0000259" key="3">
    <source>
        <dbReference type="Pfam" id="PF13354"/>
    </source>
</evidence>
<protein>
    <recommendedName>
        <fullName evidence="1">Beta-lactamase</fullName>
    </recommendedName>
    <alternativeName>
        <fullName evidence="2">Penicillinase</fullName>
    </alternativeName>
</protein>
<dbReference type="PANTHER" id="PTHR35333:SF3">
    <property type="entry name" value="BETA-LACTAMASE-TYPE TRANSPEPTIDASE FOLD CONTAINING PROTEIN"/>
    <property type="match status" value="1"/>
</dbReference>